<feature type="transmembrane region" description="Helical" evidence="7">
    <location>
        <begin position="407"/>
        <end position="425"/>
    </location>
</feature>
<feature type="transmembrane region" description="Helical" evidence="7">
    <location>
        <begin position="51"/>
        <end position="71"/>
    </location>
</feature>
<keyword evidence="6 7" id="KW-0472">Membrane</keyword>
<feature type="transmembrane region" description="Helical" evidence="7">
    <location>
        <begin position="228"/>
        <end position="251"/>
    </location>
</feature>
<name>A0A344L752_9PSEU</name>
<feature type="transmembrane region" description="Helical" evidence="7">
    <location>
        <begin position="272"/>
        <end position="292"/>
    </location>
</feature>
<dbReference type="PANTHER" id="PTHR42718:SF46">
    <property type="entry name" value="BLR6921 PROTEIN"/>
    <property type="match status" value="1"/>
</dbReference>
<dbReference type="PROSITE" id="PS50850">
    <property type="entry name" value="MFS"/>
    <property type="match status" value="1"/>
</dbReference>
<organism evidence="9 10">
    <name type="scientific">Amycolatopsis albispora</name>
    <dbReference type="NCBI Taxonomy" id="1804986"/>
    <lineage>
        <taxon>Bacteria</taxon>
        <taxon>Bacillati</taxon>
        <taxon>Actinomycetota</taxon>
        <taxon>Actinomycetes</taxon>
        <taxon>Pseudonocardiales</taxon>
        <taxon>Pseudonocardiaceae</taxon>
        <taxon>Amycolatopsis</taxon>
    </lineage>
</organism>
<feature type="transmembrane region" description="Helical" evidence="7">
    <location>
        <begin position="83"/>
        <end position="106"/>
    </location>
</feature>
<keyword evidence="5 7" id="KW-1133">Transmembrane helix</keyword>
<keyword evidence="10" id="KW-1185">Reference proteome</keyword>
<dbReference type="GO" id="GO:0005886">
    <property type="term" value="C:plasma membrane"/>
    <property type="evidence" value="ECO:0007669"/>
    <property type="project" value="UniProtKB-SubCell"/>
</dbReference>
<dbReference type="CDD" id="cd17321">
    <property type="entry name" value="MFS_MMR_MDR_like"/>
    <property type="match status" value="1"/>
</dbReference>
<dbReference type="InterPro" id="IPR020846">
    <property type="entry name" value="MFS_dom"/>
</dbReference>
<feature type="domain" description="Major facilitator superfamily (MFS) profile" evidence="8">
    <location>
        <begin position="17"/>
        <end position="463"/>
    </location>
</feature>
<dbReference type="Pfam" id="PF07690">
    <property type="entry name" value="MFS_1"/>
    <property type="match status" value="1"/>
</dbReference>
<dbReference type="InterPro" id="IPR036259">
    <property type="entry name" value="MFS_trans_sf"/>
</dbReference>
<feature type="transmembrane region" description="Helical" evidence="7">
    <location>
        <begin position="16"/>
        <end position="39"/>
    </location>
</feature>
<reference evidence="9 10" key="1">
    <citation type="submission" date="2016-04" db="EMBL/GenBank/DDBJ databases">
        <title>Complete genome sequence and analysis of deep-sea sediment isolate, Amycolatopsis sp. WP1.</title>
        <authorList>
            <person name="Wang H."/>
            <person name="Chen S."/>
            <person name="Wu Q."/>
        </authorList>
    </citation>
    <scope>NUCLEOTIDE SEQUENCE [LARGE SCALE GENOMIC DNA]</scope>
    <source>
        <strain evidence="9 10">WP1</strain>
    </source>
</reference>
<sequence>MSTSTLPAPPAARPGLALATVLTTQLMLVLDVTVMNVALPGIQAELGFSPTGLSWVITAYSLVFGGLLLLGGRAGDLFGRRRLFLGGVAVFTAASLLGGLADSAFWLVAARVLQGVGAAAAGPSTLALITTTITEPAARTRALALFTSMSSGGFAVGLLVGGLLTDWFSWRAALFINVPFGIAVCLLAARFVVEPPRTRARLDLPGALLATLGIGALVYGFNHAATGGWTAAITVLGLAAGLVLLAVFVLVELRTRQPLMPLSLFADRDRAAAYLNFFFGPMAMMSMFYFLTQFMQELGGFGPLATGFAFLPMAGAVFGLSRLVPRLLPRFGPKALTVTGCLLMVAGLAWLTRLSPDTAYFPGLFGPLLLMGLGAGTAFTPLNVIIMASVRPSDAGAAGGVLQTMQQLGTTVGLAVLVTVFGVASRETTGGLRLTTGMTAAFTAAAIIATGTLLVALTFRRKGVTAARQPASSR</sequence>
<feature type="transmembrane region" description="Helical" evidence="7">
    <location>
        <begin position="335"/>
        <end position="352"/>
    </location>
</feature>
<evidence type="ECO:0000256" key="4">
    <source>
        <dbReference type="ARBA" id="ARBA00022692"/>
    </source>
</evidence>
<gene>
    <name evidence="9" type="ORF">A4R43_16215</name>
</gene>
<dbReference type="KEGG" id="aab:A4R43_16215"/>
<keyword evidence="3" id="KW-1003">Cell membrane</keyword>
<evidence type="ECO:0000256" key="5">
    <source>
        <dbReference type="ARBA" id="ARBA00022989"/>
    </source>
</evidence>
<feature type="transmembrane region" description="Helical" evidence="7">
    <location>
        <begin position="437"/>
        <end position="459"/>
    </location>
</feature>
<evidence type="ECO:0000313" key="9">
    <source>
        <dbReference type="EMBL" id="AXB43876.1"/>
    </source>
</evidence>
<dbReference type="GO" id="GO:0022857">
    <property type="term" value="F:transmembrane transporter activity"/>
    <property type="evidence" value="ECO:0007669"/>
    <property type="project" value="InterPro"/>
</dbReference>
<feature type="transmembrane region" description="Helical" evidence="7">
    <location>
        <begin position="204"/>
        <end position="222"/>
    </location>
</feature>
<feature type="transmembrane region" description="Helical" evidence="7">
    <location>
        <begin position="364"/>
        <end position="386"/>
    </location>
</feature>
<accession>A0A344L752</accession>
<dbReference type="AlphaFoldDB" id="A0A344L752"/>
<evidence type="ECO:0000313" key="10">
    <source>
        <dbReference type="Proteomes" id="UP000250434"/>
    </source>
</evidence>
<evidence type="ECO:0000259" key="8">
    <source>
        <dbReference type="PROSITE" id="PS50850"/>
    </source>
</evidence>
<feature type="transmembrane region" description="Helical" evidence="7">
    <location>
        <begin position="112"/>
        <end position="130"/>
    </location>
</feature>
<dbReference type="PANTHER" id="PTHR42718">
    <property type="entry name" value="MAJOR FACILITATOR SUPERFAMILY MULTIDRUG TRANSPORTER MFSC"/>
    <property type="match status" value="1"/>
</dbReference>
<feature type="transmembrane region" description="Helical" evidence="7">
    <location>
        <begin position="142"/>
        <end position="164"/>
    </location>
</feature>
<dbReference type="EMBL" id="CP015163">
    <property type="protein sequence ID" value="AXB43876.1"/>
    <property type="molecule type" value="Genomic_DNA"/>
</dbReference>
<dbReference type="Gene3D" id="1.20.1720.10">
    <property type="entry name" value="Multidrug resistance protein D"/>
    <property type="match status" value="1"/>
</dbReference>
<feature type="transmembrane region" description="Helical" evidence="7">
    <location>
        <begin position="304"/>
        <end position="323"/>
    </location>
</feature>
<dbReference type="Proteomes" id="UP000250434">
    <property type="component" value="Chromosome"/>
</dbReference>
<feature type="transmembrane region" description="Helical" evidence="7">
    <location>
        <begin position="170"/>
        <end position="192"/>
    </location>
</feature>
<evidence type="ECO:0000256" key="3">
    <source>
        <dbReference type="ARBA" id="ARBA00022475"/>
    </source>
</evidence>
<evidence type="ECO:0000256" key="7">
    <source>
        <dbReference type="SAM" id="Phobius"/>
    </source>
</evidence>
<evidence type="ECO:0000256" key="1">
    <source>
        <dbReference type="ARBA" id="ARBA00004651"/>
    </source>
</evidence>
<evidence type="ECO:0000256" key="2">
    <source>
        <dbReference type="ARBA" id="ARBA00022448"/>
    </source>
</evidence>
<protein>
    <submittedName>
        <fullName evidence="9">MFS transporter</fullName>
    </submittedName>
</protein>
<keyword evidence="2" id="KW-0813">Transport</keyword>
<dbReference type="Gene3D" id="1.20.1250.20">
    <property type="entry name" value="MFS general substrate transporter like domains"/>
    <property type="match status" value="1"/>
</dbReference>
<dbReference type="InterPro" id="IPR011701">
    <property type="entry name" value="MFS"/>
</dbReference>
<keyword evidence="4 7" id="KW-0812">Transmembrane</keyword>
<dbReference type="RefSeq" id="WP_236809059.1">
    <property type="nucleotide sequence ID" value="NZ_CP015163.1"/>
</dbReference>
<proteinExistence type="predicted"/>
<comment type="subcellular location">
    <subcellularLocation>
        <location evidence="1">Cell membrane</location>
        <topology evidence="1">Multi-pass membrane protein</topology>
    </subcellularLocation>
</comment>
<dbReference type="SUPFAM" id="SSF103473">
    <property type="entry name" value="MFS general substrate transporter"/>
    <property type="match status" value="1"/>
</dbReference>
<evidence type="ECO:0000256" key="6">
    <source>
        <dbReference type="ARBA" id="ARBA00023136"/>
    </source>
</evidence>